<reference evidence="2 3" key="1">
    <citation type="submission" date="2022-11" db="EMBL/GenBank/DDBJ databases">
        <title>Spartinivicinus poritis sp. nov., isolated from scleractinian coral Porites lutea.</title>
        <authorList>
            <person name="Zhang G."/>
            <person name="Cai L."/>
            <person name="Wei Q."/>
        </authorList>
    </citation>
    <scope>NUCLEOTIDE SEQUENCE [LARGE SCALE GENOMIC DNA]</scope>
    <source>
        <strain evidence="2 3">A2-2</strain>
    </source>
</reference>
<evidence type="ECO:0000313" key="2">
    <source>
        <dbReference type="EMBL" id="MDE1461751.1"/>
    </source>
</evidence>
<accession>A0ABT5U5W1</accession>
<keyword evidence="3" id="KW-1185">Reference proteome</keyword>
<protein>
    <submittedName>
        <fullName evidence="2">Uncharacterized protein</fullName>
    </submittedName>
</protein>
<dbReference type="EMBL" id="JAPMOU010000006">
    <property type="protein sequence ID" value="MDE1461751.1"/>
    <property type="molecule type" value="Genomic_DNA"/>
</dbReference>
<feature type="chain" id="PRO_5045643610" evidence="1">
    <location>
        <begin position="20"/>
        <end position="240"/>
    </location>
</feature>
<name>A0ABT5U5W1_9GAMM</name>
<comment type="caution">
    <text evidence="2">The sequence shown here is derived from an EMBL/GenBank/DDBJ whole genome shotgun (WGS) entry which is preliminary data.</text>
</comment>
<evidence type="ECO:0000313" key="3">
    <source>
        <dbReference type="Proteomes" id="UP001528823"/>
    </source>
</evidence>
<feature type="signal peptide" evidence="1">
    <location>
        <begin position="1"/>
        <end position="19"/>
    </location>
</feature>
<dbReference type="RefSeq" id="WP_274688110.1">
    <property type="nucleotide sequence ID" value="NZ_JAPMOU010000006.1"/>
</dbReference>
<keyword evidence="1" id="KW-0732">Signal</keyword>
<dbReference type="Proteomes" id="UP001528823">
    <property type="component" value="Unassembled WGS sequence"/>
</dbReference>
<proteinExistence type="predicted"/>
<sequence>MLRIILITFIILFSITSFADPPKEYQWTQGRYEQDMGLTAFNVCYLTGVKGAFESRNEIVRVYQNNGKYYLGGTSRQQGVGGWAMCVGSFYGSSSFTAFNWLSSQGGGTQMVPNNTHRCFLTGLAGSFNSSQDQVGINRMSNSWVLGGNVNSDELEAWAGCVKNPLSIFWTQTFIWHHGSPEVVMTNANDSMCFLHSVKGKFDAFYDWARITVKNGKFVLSGSFFRPGVSATAICTPRLL</sequence>
<gene>
    <name evidence="2" type="ORF">ORQ98_07200</name>
</gene>
<organism evidence="2 3">
    <name type="scientific">Spartinivicinus poritis</name>
    <dbReference type="NCBI Taxonomy" id="2994640"/>
    <lineage>
        <taxon>Bacteria</taxon>
        <taxon>Pseudomonadati</taxon>
        <taxon>Pseudomonadota</taxon>
        <taxon>Gammaproteobacteria</taxon>
        <taxon>Oceanospirillales</taxon>
        <taxon>Zooshikellaceae</taxon>
        <taxon>Spartinivicinus</taxon>
    </lineage>
</organism>
<evidence type="ECO:0000256" key="1">
    <source>
        <dbReference type="SAM" id="SignalP"/>
    </source>
</evidence>